<feature type="transmembrane region" description="Helical" evidence="1">
    <location>
        <begin position="41"/>
        <end position="61"/>
    </location>
</feature>
<protein>
    <submittedName>
        <fullName evidence="2">Uncharacterized protein</fullName>
    </submittedName>
</protein>
<dbReference type="RefSeq" id="WP_077537903.1">
    <property type="nucleotide sequence ID" value="NZ_CP019628.1"/>
</dbReference>
<dbReference type="Proteomes" id="UP000188243">
    <property type="component" value="Chromosome"/>
</dbReference>
<feature type="transmembrane region" description="Helical" evidence="1">
    <location>
        <begin position="12"/>
        <end position="29"/>
    </location>
</feature>
<sequence length="96" mass="10675">MNKALLKLLRNFFLSLGIMGSAVVIGILFDASKLGISAHQNILALGSAFCFAVATLGRLGWAEQTWGGETLLEHLDYWIFYLMYWIGMYLATISII</sequence>
<keyword evidence="1" id="KW-0472">Membrane</keyword>
<dbReference type="STRING" id="247523.B0W48_16650"/>
<feature type="transmembrane region" description="Helical" evidence="1">
    <location>
        <begin position="77"/>
        <end position="95"/>
    </location>
</feature>
<evidence type="ECO:0000313" key="3">
    <source>
        <dbReference type="Proteomes" id="UP000188243"/>
    </source>
</evidence>
<reference evidence="2 3" key="1">
    <citation type="submission" date="2017-02" db="EMBL/GenBank/DDBJ databases">
        <title>Complete genome sequence of the cold-active Pseudoalteromonas aliena strain EH1 isolated from Arctic seawater.</title>
        <authorList>
            <person name="Kim E."/>
            <person name="Heo E."/>
            <person name="Kim H."/>
            <person name="Kim D."/>
        </authorList>
    </citation>
    <scope>NUCLEOTIDE SEQUENCE [LARGE SCALE GENOMIC DNA]</scope>
    <source>
        <strain evidence="2 3">EH1</strain>
    </source>
</reference>
<gene>
    <name evidence="2" type="ORF">B0W48_16650</name>
</gene>
<dbReference type="KEGG" id="paln:B0W48_16650"/>
<organism evidence="2 3">
    <name type="scientific">Pseudoalteromonas aliena</name>
    <dbReference type="NCBI Taxonomy" id="247523"/>
    <lineage>
        <taxon>Bacteria</taxon>
        <taxon>Pseudomonadati</taxon>
        <taxon>Pseudomonadota</taxon>
        <taxon>Gammaproteobacteria</taxon>
        <taxon>Alteromonadales</taxon>
        <taxon>Pseudoalteromonadaceae</taxon>
        <taxon>Pseudoalteromonas</taxon>
    </lineage>
</organism>
<evidence type="ECO:0000256" key="1">
    <source>
        <dbReference type="SAM" id="Phobius"/>
    </source>
</evidence>
<keyword evidence="1" id="KW-1133">Transmembrane helix</keyword>
<evidence type="ECO:0000313" key="2">
    <source>
        <dbReference type="EMBL" id="AQQ01254.1"/>
    </source>
</evidence>
<dbReference type="EMBL" id="CP019628">
    <property type="protein sequence ID" value="AQQ01254.1"/>
    <property type="molecule type" value="Genomic_DNA"/>
</dbReference>
<keyword evidence="1" id="KW-0812">Transmembrane</keyword>
<dbReference type="AlphaFoldDB" id="A0A1Q2H1L4"/>
<accession>A0A1Q2H1L4</accession>
<proteinExistence type="predicted"/>
<name>A0A1Q2H1L4_9GAMM</name>